<gene>
    <name evidence="1" type="ORF">E4634_17295</name>
</gene>
<dbReference type="EMBL" id="SRLE01000012">
    <property type="protein sequence ID" value="TGD71958.1"/>
    <property type="molecule type" value="Genomic_DNA"/>
</dbReference>
<evidence type="ECO:0000313" key="1">
    <source>
        <dbReference type="EMBL" id="TGD71958.1"/>
    </source>
</evidence>
<dbReference type="Proteomes" id="UP000298050">
    <property type="component" value="Unassembled WGS sequence"/>
</dbReference>
<name>A0A4Z0LXT3_9GAMM</name>
<reference evidence="1 2" key="1">
    <citation type="submission" date="2019-04" db="EMBL/GenBank/DDBJ databases">
        <title>Taxonomy of novel Haliea sp. from mangrove soil of West Coast of India.</title>
        <authorList>
            <person name="Verma A."/>
            <person name="Kumar P."/>
            <person name="Krishnamurthi S."/>
        </authorList>
    </citation>
    <scope>NUCLEOTIDE SEQUENCE [LARGE SCALE GENOMIC DNA]</scope>
    <source>
        <strain evidence="1 2">SAOS-164</strain>
    </source>
</reference>
<sequence>MHRGRCRNRRPAYRCRCPRRRCRRTG</sequence>
<accession>A0A4Z0LXT3</accession>
<dbReference type="AlphaFoldDB" id="A0A4Z0LXT3"/>
<proteinExistence type="predicted"/>
<evidence type="ECO:0000313" key="2">
    <source>
        <dbReference type="Proteomes" id="UP000298050"/>
    </source>
</evidence>
<keyword evidence="2" id="KW-1185">Reference proteome</keyword>
<organism evidence="1 2">
    <name type="scientific">Mangrovimicrobium sediminis</name>
    <dbReference type="NCBI Taxonomy" id="2562682"/>
    <lineage>
        <taxon>Bacteria</taxon>
        <taxon>Pseudomonadati</taxon>
        <taxon>Pseudomonadota</taxon>
        <taxon>Gammaproteobacteria</taxon>
        <taxon>Cellvibrionales</taxon>
        <taxon>Halieaceae</taxon>
        <taxon>Mangrovimicrobium</taxon>
    </lineage>
</organism>
<comment type="caution">
    <text evidence="1">The sequence shown here is derived from an EMBL/GenBank/DDBJ whole genome shotgun (WGS) entry which is preliminary data.</text>
</comment>
<protein>
    <submittedName>
        <fullName evidence="1">Uncharacterized protein</fullName>
    </submittedName>
</protein>